<comment type="caution">
    <text evidence="1">The sequence shown here is derived from an EMBL/GenBank/DDBJ whole genome shotgun (WGS) entry which is preliminary data.</text>
</comment>
<dbReference type="EMBL" id="LACI01002509">
    <property type="protein sequence ID" value="KJU81899.1"/>
    <property type="molecule type" value="Genomic_DNA"/>
</dbReference>
<evidence type="ECO:0000313" key="1">
    <source>
        <dbReference type="EMBL" id="KJU81899.1"/>
    </source>
</evidence>
<dbReference type="Proteomes" id="UP000033423">
    <property type="component" value="Unassembled WGS sequence"/>
</dbReference>
<proteinExistence type="predicted"/>
<name>A0A0F3GIW5_9BACT</name>
<gene>
    <name evidence="1" type="ORF">MBAV_005907</name>
</gene>
<keyword evidence="2" id="KW-1185">Reference proteome</keyword>
<evidence type="ECO:0000313" key="2">
    <source>
        <dbReference type="Proteomes" id="UP000033423"/>
    </source>
</evidence>
<dbReference type="AlphaFoldDB" id="A0A0F3GIW5"/>
<accession>A0A0F3GIW5</accession>
<reference evidence="1 2" key="1">
    <citation type="submission" date="2015-02" db="EMBL/GenBank/DDBJ databases">
        <title>Single-cell genomics of uncultivated deep-branching MTB reveals a conserved set of magnetosome genes.</title>
        <authorList>
            <person name="Kolinko S."/>
            <person name="Richter M."/>
            <person name="Glockner F.O."/>
            <person name="Brachmann A."/>
            <person name="Schuler D."/>
        </authorList>
    </citation>
    <scope>NUCLEOTIDE SEQUENCE [LARGE SCALE GENOMIC DNA]</scope>
    <source>
        <strain evidence="1">TM-1</strain>
    </source>
</reference>
<feature type="non-terminal residue" evidence="1">
    <location>
        <position position="107"/>
    </location>
</feature>
<sequence length="107" mass="12273">MGGFLMYDESILDRWLGMAETFSGRLGDLGAIRYLVGEKFYFVSCDVLAYKKLMTIYHMLGDVNDEAECMDIFLEGERLLSEFADMITSYYDIDEINDYLDSSPELG</sequence>
<protein>
    <submittedName>
        <fullName evidence="1">Uncharacterized protein</fullName>
    </submittedName>
</protein>
<organism evidence="1 2">
    <name type="scientific">Candidatus Magnetobacterium bavaricum</name>
    <dbReference type="NCBI Taxonomy" id="29290"/>
    <lineage>
        <taxon>Bacteria</taxon>
        <taxon>Pseudomonadati</taxon>
        <taxon>Nitrospirota</taxon>
        <taxon>Thermodesulfovibrionia</taxon>
        <taxon>Thermodesulfovibrionales</taxon>
        <taxon>Candidatus Magnetobacteriaceae</taxon>
        <taxon>Candidatus Magnetobacterium</taxon>
    </lineage>
</organism>